<accession>A0ABU5Y2W0</accession>
<name>A0ABU5Y2W0_9MYCO</name>
<protein>
    <submittedName>
        <fullName evidence="1">Helix-turn-helix domain-containing protein</fullName>
    </submittedName>
</protein>
<evidence type="ECO:0000313" key="2">
    <source>
        <dbReference type="Proteomes" id="UP001298593"/>
    </source>
</evidence>
<evidence type="ECO:0000313" key="1">
    <source>
        <dbReference type="EMBL" id="MEB3034562.1"/>
    </source>
</evidence>
<gene>
    <name evidence="1" type="ORF">KV113_23760</name>
</gene>
<dbReference type="Proteomes" id="UP001298593">
    <property type="component" value="Unassembled WGS sequence"/>
</dbReference>
<sequence>MTNQASTAPLTPGQAADRLGDGVQTIRGWMRTEQCPVVAVGRARRIPTAWVAEQAALMAGAL</sequence>
<dbReference type="InterPro" id="IPR009061">
    <property type="entry name" value="DNA-bd_dom_put_sf"/>
</dbReference>
<dbReference type="RefSeq" id="WP_224976506.1">
    <property type="nucleotide sequence ID" value="NZ_JAYJJU010000035.1"/>
</dbReference>
<proteinExistence type="predicted"/>
<reference evidence="1 2" key="1">
    <citation type="submission" date="2023-12" db="EMBL/GenBank/DDBJ databases">
        <title>Description of new species of Mycobacterium terrae complex isolated from sewage at the Sao Paulo Zoological Park Foundation in Brazil.</title>
        <authorList>
            <person name="Romagnoli C.L."/>
            <person name="Conceicao E.C."/>
            <person name="Machado E."/>
            <person name="Barreto L.B.P.F."/>
            <person name="Sharma A."/>
            <person name="Silva N.M."/>
            <person name="Marques L.E."/>
            <person name="Juliana M.A."/>
            <person name="Lourenco M.C.S."/>
            <person name="Digiampietri L.A."/>
            <person name="Suffys P.N."/>
            <person name="Viana-Niero C."/>
        </authorList>
    </citation>
    <scope>NUCLEOTIDE SEQUENCE [LARGE SCALE GENOMIC DNA]</scope>
    <source>
        <strain evidence="1 2">MYC340</strain>
    </source>
</reference>
<dbReference type="EMBL" id="JAYJJU010000035">
    <property type="protein sequence ID" value="MEB3034562.1"/>
    <property type="molecule type" value="Genomic_DNA"/>
</dbReference>
<comment type="caution">
    <text evidence="1">The sequence shown here is derived from an EMBL/GenBank/DDBJ whole genome shotgun (WGS) entry which is preliminary data.</text>
</comment>
<dbReference type="SUPFAM" id="SSF46955">
    <property type="entry name" value="Putative DNA-binding domain"/>
    <property type="match status" value="1"/>
</dbReference>
<organism evidence="1 2">
    <name type="scientific">[Mycobacterium] nativiensis</name>
    <dbReference type="NCBI Taxonomy" id="2855503"/>
    <lineage>
        <taxon>Bacteria</taxon>
        <taxon>Bacillati</taxon>
        <taxon>Actinomycetota</taxon>
        <taxon>Actinomycetes</taxon>
        <taxon>Mycobacteriales</taxon>
        <taxon>Mycobacteriaceae</taxon>
        <taxon>Mycolicibacter</taxon>
    </lineage>
</organism>
<keyword evidence="2" id="KW-1185">Reference proteome</keyword>